<keyword evidence="3 5" id="KW-0269">Exonuclease</keyword>
<dbReference type="EMBL" id="JARULN010000012">
    <property type="protein sequence ID" value="MDG5754725.1"/>
    <property type="molecule type" value="Genomic_DNA"/>
</dbReference>
<keyword evidence="1" id="KW-0540">Nuclease</keyword>
<dbReference type="InterPro" id="IPR047201">
    <property type="entry name" value="ERI-1_3'hExo-like"/>
</dbReference>
<keyword evidence="2" id="KW-0378">Hydrolase</keyword>
<dbReference type="RefSeq" id="WP_278018410.1">
    <property type="nucleotide sequence ID" value="NZ_JARRRY010000012.1"/>
</dbReference>
<dbReference type="GO" id="GO:0004527">
    <property type="term" value="F:exonuclease activity"/>
    <property type="evidence" value="ECO:0007669"/>
    <property type="project" value="UniProtKB-KW"/>
</dbReference>
<evidence type="ECO:0000256" key="3">
    <source>
        <dbReference type="ARBA" id="ARBA00022839"/>
    </source>
</evidence>
<evidence type="ECO:0000256" key="2">
    <source>
        <dbReference type="ARBA" id="ARBA00022801"/>
    </source>
</evidence>
<evidence type="ECO:0000313" key="5">
    <source>
        <dbReference type="EMBL" id="MDG5754725.1"/>
    </source>
</evidence>
<comment type="caution">
    <text evidence="5">The sequence shown here is derived from an EMBL/GenBank/DDBJ whole genome shotgun (WGS) entry which is preliminary data.</text>
</comment>
<dbReference type="InterPro" id="IPR036397">
    <property type="entry name" value="RNaseH_sf"/>
</dbReference>
<dbReference type="PANTHER" id="PTHR23044">
    <property type="entry name" value="3'-5' EXONUCLEASE ERI1-RELATED"/>
    <property type="match status" value="1"/>
</dbReference>
<evidence type="ECO:0000256" key="1">
    <source>
        <dbReference type="ARBA" id="ARBA00022722"/>
    </source>
</evidence>
<feature type="domain" description="Exonuclease" evidence="4">
    <location>
        <begin position="3"/>
        <end position="177"/>
    </location>
</feature>
<dbReference type="InterPro" id="IPR013520">
    <property type="entry name" value="Ribonucl_H"/>
</dbReference>
<keyword evidence="6" id="KW-1185">Reference proteome</keyword>
<dbReference type="Gene3D" id="3.30.420.10">
    <property type="entry name" value="Ribonuclease H-like superfamily/Ribonuclease H"/>
    <property type="match status" value="1"/>
</dbReference>
<organism evidence="5 6">
    <name type="scientific">Ectobacillus antri</name>
    <dbReference type="NCBI Taxonomy" id="2486280"/>
    <lineage>
        <taxon>Bacteria</taxon>
        <taxon>Bacillati</taxon>
        <taxon>Bacillota</taxon>
        <taxon>Bacilli</taxon>
        <taxon>Bacillales</taxon>
        <taxon>Bacillaceae</taxon>
        <taxon>Ectobacillus</taxon>
    </lineage>
</organism>
<dbReference type="InterPro" id="IPR051274">
    <property type="entry name" value="3-5_Exoribonuclease"/>
</dbReference>
<evidence type="ECO:0000259" key="4">
    <source>
        <dbReference type="SMART" id="SM00479"/>
    </source>
</evidence>
<accession>A0ABT6H5U8</accession>
<dbReference type="NCBIfam" id="NF005226">
    <property type="entry name" value="PRK06722.1"/>
    <property type="match status" value="1"/>
</dbReference>
<dbReference type="SMART" id="SM00479">
    <property type="entry name" value="EXOIII"/>
    <property type="match status" value="1"/>
</dbReference>
<reference evidence="5 6" key="1">
    <citation type="submission" date="2023-04" db="EMBL/GenBank/DDBJ databases">
        <title>Ectobacillus antri isolated from activated sludge.</title>
        <authorList>
            <person name="Yan P."/>
            <person name="Liu X."/>
        </authorList>
    </citation>
    <scope>NUCLEOTIDE SEQUENCE [LARGE SCALE GENOMIC DNA]</scope>
    <source>
        <strain evidence="5 6">C18H</strain>
    </source>
</reference>
<gene>
    <name evidence="5" type="ORF">P6P90_12175</name>
</gene>
<dbReference type="Proteomes" id="UP001218246">
    <property type="component" value="Unassembled WGS sequence"/>
</dbReference>
<dbReference type="CDD" id="cd06133">
    <property type="entry name" value="ERI-1_3'hExo_like"/>
    <property type="match status" value="1"/>
</dbReference>
<name>A0ABT6H5U8_9BACI</name>
<proteinExistence type="predicted"/>
<sequence>MEFFIVMDIERNFRPYESDAPSDIIDIGAVKIEAASMKVVDTFSSFVKPNASISRHTTKLTGITKDDVKGAERFPQVLARFRKFVGEDVMFVTWGKEDYAFMEADCRKYGLSFPMKQRFDLQRFIFNAYEEVFPQQPNLKLATEQLGLIWEGEQHRALSDAINTANLLMLAAKQKDLSKVYKRTIPFVLVKDAKLTDKGRKTVKRWVFKAMKRKEFRKLSWSDFLASKTWVLIEEQYEFDEMTMKLIEAYFPVAWKKSKQQFEVLAQQKKDANASISTTLHSDTSHQQ</sequence>
<dbReference type="PANTHER" id="PTHR23044:SF61">
    <property type="entry name" value="3'-5' EXORIBONUCLEASE 1-RELATED"/>
    <property type="match status" value="1"/>
</dbReference>
<dbReference type="Pfam" id="PF00929">
    <property type="entry name" value="RNase_T"/>
    <property type="match status" value="1"/>
</dbReference>
<dbReference type="SUPFAM" id="SSF53098">
    <property type="entry name" value="Ribonuclease H-like"/>
    <property type="match status" value="1"/>
</dbReference>
<evidence type="ECO:0000313" key="6">
    <source>
        <dbReference type="Proteomes" id="UP001218246"/>
    </source>
</evidence>
<dbReference type="InterPro" id="IPR012337">
    <property type="entry name" value="RNaseH-like_sf"/>
</dbReference>
<protein>
    <submittedName>
        <fullName evidence="5">Exonuclease</fullName>
    </submittedName>
</protein>